<dbReference type="Proteomes" id="UP001488838">
    <property type="component" value="Unassembled WGS sequence"/>
</dbReference>
<dbReference type="Pfam" id="PF15846">
    <property type="entry name" value="DUF4720"/>
    <property type="match status" value="1"/>
</dbReference>
<evidence type="ECO:0000313" key="3">
    <source>
        <dbReference type="Proteomes" id="UP001488838"/>
    </source>
</evidence>
<feature type="signal peptide" evidence="1">
    <location>
        <begin position="1"/>
        <end position="19"/>
    </location>
</feature>
<reference evidence="2 3" key="1">
    <citation type="journal article" date="2023" name="bioRxiv">
        <title>Conserved and derived expression patterns and positive selection on dental genes reveal complex evolutionary context of ever-growing rodent molars.</title>
        <authorList>
            <person name="Calamari Z.T."/>
            <person name="Song A."/>
            <person name="Cohen E."/>
            <person name="Akter M."/>
            <person name="Roy R.D."/>
            <person name="Hallikas O."/>
            <person name="Christensen M.M."/>
            <person name="Li P."/>
            <person name="Marangoni P."/>
            <person name="Jernvall J."/>
            <person name="Klein O.D."/>
        </authorList>
    </citation>
    <scope>NUCLEOTIDE SEQUENCE [LARGE SCALE GENOMIC DNA]</scope>
    <source>
        <strain evidence="2">V071</strain>
    </source>
</reference>
<feature type="chain" id="PRO_5043967953" evidence="1">
    <location>
        <begin position="20"/>
        <end position="100"/>
    </location>
</feature>
<sequence length="100" mass="11394">MSKAPLLLLWAALVLSSHAHRAMLRKEDTWKPLSNPRNRELFFRSLQAYFKGRGLDLGSLPNAFPMEEDPRPLPFQAERIASAFADYEEQKNSLPSSHKG</sequence>
<dbReference type="AlphaFoldDB" id="A0AAW0K0W0"/>
<dbReference type="EMBL" id="JBBHLL010000011">
    <property type="protein sequence ID" value="KAK7832139.1"/>
    <property type="molecule type" value="Genomic_DNA"/>
</dbReference>
<evidence type="ECO:0000313" key="2">
    <source>
        <dbReference type="EMBL" id="KAK7832139.1"/>
    </source>
</evidence>
<evidence type="ECO:0000256" key="1">
    <source>
        <dbReference type="SAM" id="SignalP"/>
    </source>
</evidence>
<dbReference type="PANTHER" id="PTHR47620:SF1">
    <property type="entry name" value="GENE, 34066-RELATED"/>
    <property type="match status" value="1"/>
</dbReference>
<proteinExistence type="predicted"/>
<dbReference type="PANTHER" id="PTHR47620">
    <property type="entry name" value="CHROMOSOME 2 OPEN READING FRAME 66"/>
    <property type="match status" value="1"/>
</dbReference>
<protein>
    <submittedName>
        <fullName evidence="2">Uncharacterized protein</fullName>
    </submittedName>
</protein>
<keyword evidence="3" id="KW-1185">Reference proteome</keyword>
<accession>A0AAW0K0W0</accession>
<dbReference type="InterPro" id="IPR031699">
    <property type="entry name" value="DUF4720"/>
</dbReference>
<organism evidence="2 3">
    <name type="scientific">Myodes glareolus</name>
    <name type="common">Bank vole</name>
    <name type="synonym">Clethrionomys glareolus</name>
    <dbReference type="NCBI Taxonomy" id="447135"/>
    <lineage>
        <taxon>Eukaryota</taxon>
        <taxon>Metazoa</taxon>
        <taxon>Chordata</taxon>
        <taxon>Craniata</taxon>
        <taxon>Vertebrata</taxon>
        <taxon>Euteleostomi</taxon>
        <taxon>Mammalia</taxon>
        <taxon>Eutheria</taxon>
        <taxon>Euarchontoglires</taxon>
        <taxon>Glires</taxon>
        <taxon>Rodentia</taxon>
        <taxon>Myomorpha</taxon>
        <taxon>Muroidea</taxon>
        <taxon>Cricetidae</taxon>
        <taxon>Arvicolinae</taxon>
        <taxon>Myodes</taxon>
    </lineage>
</organism>
<gene>
    <name evidence="2" type="ORF">U0070_015286</name>
</gene>
<keyword evidence="1" id="KW-0732">Signal</keyword>
<comment type="caution">
    <text evidence="2">The sequence shown here is derived from an EMBL/GenBank/DDBJ whole genome shotgun (WGS) entry which is preliminary data.</text>
</comment>
<name>A0AAW0K0W0_MYOGA</name>